<dbReference type="InterPro" id="IPR009078">
    <property type="entry name" value="Ferritin-like_SF"/>
</dbReference>
<dbReference type="Proteomes" id="UP000193006">
    <property type="component" value="Chromosome"/>
</dbReference>
<dbReference type="EMBL" id="CP020814">
    <property type="protein sequence ID" value="ARK29574.1"/>
    <property type="molecule type" value="Genomic_DNA"/>
</dbReference>
<protein>
    <submittedName>
        <fullName evidence="2">Ferritin-like domain protein</fullName>
    </submittedName>
</protein>
<evidence type="ECO:0000313" key="3">
    <source>
        <dbReference type="Proteomes" id="UP000193006"/>
    </source>
</evidence>
<dbReference type="STRING" id="199441.BkAM31D_06700"/>
<reference evidence="2 3" key="1">
    <citation type="submission" date="2017-04" db="EMBL/GenBank/DDBJ databases">
        <title>Bacillus krulwichiae AM31D Genome sequencing and assembly.</title>
        <authorList>
            <person name="Krulwich T.A."/>
            <person name="Anastor L."/>
            <person name="Ehrlich R."/>
            <person name="Ehrlich G.D."/>
            <person name="Janto B."/>
        </authorList>
    </citation>
    <scope>NUCLEOTIDE SEQUENCE [LARGE SCALE GENOMIC DNA]</scope>
    <source>
        <strain evidence="2 3">AM31D</strain>
    </source>
</reference>
<dbReference type="CDD" id="cd00657">
    <property type="entry name" value="Ferritin_like"/>
    <property type="match status" value="1"/>
</dbReference>
<dbReference type="InterPro" id="IPR019052">
    <property type="entry name" value="DUF2383"/>
</dbReference>
<proteinExistence type="predicted"/>
<keyword evidence="3" id="KW-1185">Reference proteome</keyword>
<evidence type="ECO:0000313" key="2">
    <source>
        <dbReference type="EMBL" id="ARK29574.1"/>
    </source>
</evidence>
<dbReference type="AlphaFoldDB" id="A0A1X9MA94"/>
<dbReference type="InterPro" id="IPR012347">
    <property type="entry name" value="Ferritin-like"/>
</dbReference>
<dbReference type="SUPFAM" id="SSF47240">
    <property type="entry name" value="Ferritin-like"/>
    <property type="match status" value="1"/>
</dbReference>
<dbReference type="KEGG" id="bkw:BkAM31D_06700"/>
<sequence length="141" mass="16131">MNTKTIKELNQFLEGNFMAIHAYENYIEHIDNAMMKQTLQQLQQEHKQHAMLVAERIQNLGGVPVDDVGLRGNIAEIFIKLKGTTYDPIAIIKDAKVGEQRGIDKSKQILEGDLDKESLDLVQDILNKDTEHIERLDQLLH</sequence>
<dbReference type="Pfam" id="PF09537">
    <property type="entry name" value="DUF2383"/>
    <property type="match status" value="1"/>
</dbReference>
<evidence type="ECO:0000259" key="1">
    <source>
        <dbReference type="Pfam" id="PF09537"/>
    </source>
</evidence>
<name>A0A1X9MA94_9BACI</name>
<accession>A0A1X9MA94</accession>
<dbReference type="Gene3D" id="1.20.1260.10">
    <property type="match status" value="1"/>
</dbReference>
<dbReference type="RefSeq" id="WP_066154255.1">
    <property type="nucleotide sequence ID" value="NZ_CP020814.1"/>
</dbReference>
<feature type="domain" description="DUF2383" evidence="1">
    <location>
        <begin position="5"/>
        <end position="111"/>
    </location>
</feature>
<organism evidence="2 3">
    <name type="scientific">Halalkalibacter krulwichiae</name>
    <dbReference type="NCBI Taxonomy" id="199441"/>
    <lineage>
        <taxon>Bacteria</taxon>
        <taxon>Bacillati</taxon>
        <taxon>Bacillota</taxon>
        <taxon>Bacilli</taxon>
        <taxon>Bacillales</taxon>
        <taxon>Bacillaceae</taxon>
        <taxon>Halalkalibacter</taxon>
    </lineage>
</organism>
<gene>
    <name evidence="2" type="ORF">BkAM31D_06700</name>
</gene>